<evidence type="ECO:0000256" key="2">
    <source>
        <dbReference type="ARBA" id="ARBA00022801"/>
    </source>
</evidence>
<feature type="domain" description="AB hydrolase-1" evidence="3">
    <location>
        <begin position="29"/>
        <end position="271"/>
    </location>
</feature>
<dbReference type="PANTHER" id="PTHR43798:SF33">
    <property type="entry name" value="HYDROLASE, PUTATIVE (AFU_ORTHOLOGUE AFUA_2G14860)-RELATED"/>
    <property type="match status" value="1"/>
</dbReference>
<keyword evidence="2" id="KW-0378">Hydrolase</keyword>
<proteinExistence type="inferred from homology"/>
<comment type="similarity">
    <text evidence="1">Belongs to the peptidase S33 family.</text>
</comment>
<dbReference type="PANTHER" id="PTHR43798">
    <property type="entry name" value="MONOACYLGLYCEROL LIPASE"/>
    <property type="match status" value="1"/>
</dbReference>
<evidence type="ECO:0000256" key="1">
    <source>
        <dbReference type="ARBA" id="ARBA00010088"/>
    </source>
</evidence>
<evidence type="ECO:0000313" key="5">
    <source>
        <dbReference type="Proteomes" id="UP000198534"/>
    </source>
</evidence>
<dbReference type="AlphaFoldDB" id="A0A1H2U6C3"/>
<dbReference type="Pfam" id="PF00561">
    <property type="entry name" value="Abhydrolase_1"/>
    <property type="match status" value="1"/>
</dbReference>
<dbReference type="STRING" id="1048340.SAMN05444487_1048"/>
<dbReference type="OrthoDB" id="9775557at2"/>
<keyword evidence="5" id="KW-1185">Reference proteome</keyword>
<dbReference type="PRINTS" id="PR00111">
    <property type="entry name" value="ABHYDROLASE"/>
</dbReference>
<gene>
    <name evidence="4" type="ORF">SAMN05444487_1048</name>
</gene>
<dbReference type="GO" id="GO:0006508">
    <property type="term" value="P:proteolysis"/>
    <property type="evidence" value="ECO:0007669"/>
    <property type="project" value="InterPro"/>
</dbReference>
<dbReference type="PRINTS" id="PR00793">
    <property type="entry name" value="PROAMNOPTASE"/>
</dbReference>
<dbReference type="RefSeq" id="WP_091737097.1">
    <property type="nucleotide sequence ID" value="NZ_FNNQ01000004.1"/>
</dbReference>
<dbReference type="InterPro" id="IPR002410">
    <property type="entry name" value="Peptidase_S33"/>
</dbReference>
<name>A0A1H2U6C3_9BACL</name>
<dbReference type="InterPro" id="IPR029058">
    <property type="entry name" value="AB_hydrolase_fold"/>
</dbReference>
<evidence type="ECO:0000313" key="4">
    <source>
        <dbReference type="EMBL" id="SDW51418.1"/>
    </source>
</evidence>
<dbReference type="SUPFAM" id="SSF53474">
    <property type="entry name" value="alpha/beta-Hydrolases"/>
    <property type="match status" value="1"/>
</dbReference>
<sequence>MEQLKKHVTEKLQLLDCTIHSESYGEGETIVFLHGGPGDEHRYFLPHVLPLAETHEIFFYDQRGCGQSQQVNDPSLYTMMREVETLEALRREKGWDKMNLLGQSWGTMLGLLYASQYPERVRRLLLVSAVGVQGKDLHRFIVNLQQRMSPEEQKVMARLESEKDALGLERYHELEKEIIFPWYVYERSNLTRLTESKVNEKVHDRMWTDISTHFDLREKLHGLKGLPLRVIQGKWDLITPEDLTETLFPYLPSKDLVVFEQSGHWPFLEEPKHFIEAVREFFPA</sequence>
<dbReference type="Gene3D" id="3.40.50.1820">
    <property type="entry name" value="alpha/beta hydrolase"/>
    <property type="match status" value="1"/>
</dbReference>
<protein>
    <submittedName>
        <fullName evidence="4">Proline iminopeptidase</fullName>
    </submittedName>
</protein>
<reference evidence="4 5" key="1">
    <citation type="submission" date="2016-10" db="EMBL/GenBank/DDBJ databases">
        <authorList>
            <person name="de Groot N.N."/>
        </authorList>
    </citation>
    <scope>NUCLEOTIDE SEQUENCE [LARGE SCALE GENOMIC DNA]</scope>
    <source>
        <strain evidence="4 5">DSM 45610</strain>
    </source>
</reference>
<dbReference type="GO" id="GO:0016020">
    <property type="term" value="C:membrane"/>
    <property type="evidence" value="ECO:0007669"/>
    <property type="project" value="TreeGrafter"/>
</dbReference>
<evidence type="ECO:0000259" key="3">
    <source>
        <dbReference type="Pfam" id="PF00561"/>
    </source>
</evidence>
<dbReference type="InterPro" id="IPR050266">
    <property type="entry name" value="AB_hydrolase_sf"/>
</dbReference>
<dbReference type="EMBL" id="FNNQ01000004">
    <property type="protein sequence ID" value="SDW51418.1"/>
    <property type="molecule type" value="Genomic_DNA"/>
</dbReference>
<organism evidence="4 5">
    <name type="scientific">Marininema mesophilum</name>
    <dbReference type="NCBI Taxonomy" id="1048340"/>
    <lineage>
        <taxon>Bacteria</taxon>
        <taxon>Bacillati</taxon>
        <taxon>Bacillota</taxon>
        <taxon>Bacilli</taxon>
        <taxon>Bacillales</taxon>
        <taxon>Thermoactinomycetaceae</taxon>
        <taxon>Marininema</taxon>
    </lineage>
</organism>
<dbReference type="Proteomes" id="UP000198534">
    <property type="component" value="Unassembled WGS sequence"/>
</dbReference>
<accession>A0A1H2U6C3</accession>
<dbReference type="GO" id="GO:0004177">
    <property type="term" value="F:aminopeptidase activity"/>
    <property type="evidence" value="ECO:0007669"/>
    <property type="project" value="UniProtKB-EC"/>
</dbReference>
<dbReference type="InterPro" id="IPR000073">
    <property type="entry name" value="AB_hydrolase_1"/>
</dbReference>